<feature type="compositionally biased region" description="Basic and acidic residues" evidence="2">
    <location>
        <begin position="99"/>
        <end position="110"/>
    </location>
</feature>
<evidence type="ECO:0000256" key="2">
    <source>
        <dbReference type="SAM" id="MobiDB-lite"/>
    </source>
</evidence>
<evidence type="ECO:0000313" key="3">
    <source>
        <dbReference type="EMBL" id="AIE95906.1"/>
    </source>
</evidence>
<keyword evidence="1" id="KW-0175">Coiled coil</keyword>
<accession>A0A075G2C8</accession>
<organism evidence="3">
    <name type="scientific">uncultured marine thaumarchaeote AD1000_71_A04</name>
    <dbReference type="NCBI Taxonomy" id="1455935"/>
    <lineage>
        <taxon>Archaea</taxon>
        <taxon>Nitrososphaerota</taxon>
        <taxon>environmental samples</taxon>
    </lineage>
</organism>
<feature type="coiled-coil region" evidence="1">
    <location>
        <begin position="124"/>
        <end position="161"/>
    </location>
</feature>
<feature type="region of interest" description="Disordered" evidence="2">
    <location>
        <begin position="89"/>
        <end position="110"/>
    </location>
</feature>
<reference evidence="3" key="1">
    <citation type="journal article" date="2014" name="Genome Biol. Evol.">
        <title>Pangenome evidence for extensive interdomain horizontal transfer affecting lineage core and shell genes in uncultured planktonic thaumarchaeota and euryarchaeota.</title>
        <authorList>
            <person name="Deschamps P."/>
            <person name="Zivanovic Y."/>
            <person name="Moreira D."/>
            <person name="Rodriguez-Valera F."/>
            <person name="Lopez-Garcia P."/>
        </authorList>
    </citation>
    <scope>NUCLEOTIDE SEQUENCE</scope>
</reference>
<proteinExistence type="predicted"/>
<name>A0A075G2C8_9ARCH</name>
<dbReference type="AlphaFoldDB" id="A0A075G2C8"/>
<protein>
    <submittedName>
        <fullName evidence="3">Putative archaeal coiled-coil protein</fullName>
    </submittedName>
</protein>
<feature type="coiled-coil region" evidence="1">
    <location>
        <begin position="224"/>
        <end position="278"/>
    </location>
</feature>
<dbReference type="EMBL" id="KF900464">
    <property type="protein sequence ID" value="AIE95906.1"/>
    <property type="molecule type" value="Genomic_DNA"/>
</dbReference>
<evidence type="ECO:0000256" key="1">
    <source>
        <dbReference type="SAM" id="Coils"/>
    </source>
</evidence>
<feature type="coiled-coil region" evidence="1">
    <location>
        <begin position="16"/>
        <end position="43"/>
    </location>
</feature>
<sequence length="302" mass="35475">MSELESTNTSEINNKIRDLLDSRKNLITQLKSLNKKRLDMRDEIGTITTQLGEHQADLEPLYQELGNLRKERQGKINEKKEIWTKINDANGGIKANDSNNKEQDSRNDRRFNKKENFKNVSKRIQEIEWKLQTAQLTREEEKKLIENIKSLQKKYNEWKKTHSARQEVSGLFKKIKKIGSSMDTIEESRKTKKATLEEKKVVFDSKFQQRVNLFTEMNGFNDDIHELETTLKTNSKELQVLKSQRNEIFKSIKSVSKSEILKKKKVILEKEKTKAKEKLESGQSLSFDELRLAYDDDDEYLT</sequence>